<protein>
    <submittedName>
        <fullName evidence="2">Uncharacterized protein</fullName>
    </submittedName>
</protein>
<dbReference type="Proteomes" id="UP000324800">
    <property type="component" value="Unassembled WGS sequence"/>
</dbReference>
<name>A0A5J4W6Z4_9EUKA</name>
<gene>
    <name evidence="2" type="ORF">EZS28_013787</name>
</gene>
<dbReference type="AlphaFoldDB" id="A0A5J4W6Z4"/>
<evidence type="ECO:0000313" key="2">
    <source>
        <dbReference type="EMBL" id="KAA6390684.1"/>
    </source>
</evidence>
<feature type="region of interest" description="Disordered" evidence="1">
    <location>
        <begin position="1"/>
        <end position="23"/>
    </location>
</feature>
<evidence type="ECO:0000313" key="3">
    <source>
        <dbReference type="Proteomes" id="UP000324800"/>
    </source>
</evidence>
<organism evidence="2 3">
    <name type="scientific">Streblomastix strix</name>
    <dbReference type="NCBI Taxonomy" id="222440"/>
    <lineage>
        <taxon>Eukaryota</taxon>
        <taxon>Metamonada</taxon>
        <taxon>Preaxostyla</taxon>
        <taxon>Oxymonadida</taxon>
        <taxon>Streblomastigidae</taxon>
        <taxon>Streblomastix</taxon>
    </lineage>
</organism>
<sequence length="247" mass="27786">MQKIVEQNEGIPDPRFSDIQSSLPPKIIPNRIAREPDFNINARQAEPSANVGSAVLPPDPDIIVREMSHEGSNGAQVAEQIYKEQDGEQVQTQALPEEDAIQQRLDEQSNQQPNQQAIQQIYQQFNEVGGVKDQPLESASQFIRGQMQQSQAKSQLGEEAQEANDEIIKGLKYIVGSTQRKYQWYTNEGQTVLRQAKRIQLPSRSLDPITYVGVYLLLKALSSLELGLVIVSLLFGLDKQLDTQYQR</sequence>
<dbReference type="EMBL" id="SNRW01003141">
    <property type="protein sequence ID" value="KAA6390684.1"/>
    <property type="molecule type" value="Genomic_DNA"/>
</dbReference>
<reference evidence="2 3" key="1">
    <citation type="submission" date="2019-03" db="EMBL/GenBank/DDBJ databases">
        <title>Single cell metagenomics reveals metabolic interactions within the superorganism composed of flagellate Streblomastix strix and complex community of Bacteroidetes bacteria on its surface.</title>
        <authorList>
            <person name="Treitli S.C."/>
            <person name="Kolisko M."/>
            <person name="Husnik F."/>
            <person name="Keeling P."/>
            <person name="Hampl V."/>
        </authorList>
    </citation>
    <scope>NUCLEOTIDE SEQUENCE [LARGE SCALE GENOMIC DNA]</scope>
    <source>
        <strain evidence="2">ST1C</strain>
    </source>
</reference>
<accession>A0A5J4W6Z4</accession>
<proteinExistence type="predicted"/>
<evidence type="ECO:0000256" key="1">
    <source>
        <dbReference type="SAM" id="MobiDB-lite"/>
    </source>
</evidence>
<comment type="caution">
    <text evidence="2">The sequence shown here is derived from an EMBL/GenBank/DDBJ whole genome shotgun (WGS) entry which is preliminary data.</text>
</comment>